<dbReference type="PANTHER" id="PTHR41237">
    <property type="entry name" value="37S RIBOSOMAL PROTEIN MRP21, MITOCHONDRIAL"/>
    <property type="match status" value="1"/>
</dbReference>
<dbReference type="GO" id="GO:0005763">
    <property type="term" value="C:mitochondrial small ribosomal subunit"/>
    <property type="evidence" value="ECO:0007669"/>
    <property type="project" value="TreeGrafter"/>
</dbReference>
<dbReference type="OMA" id="YISQPLC"/>
<dbReference type="VEuPathDB" id="FungiDB:MCYG_04573"/>
<sequence>MDVRRMANGLVSRQTSRLISQHFAPIRRSIPQSFSQSIRTISTSQPLSSNQRDTPVTTQQKTSPSSNNGFDVDSISNLLDDVYDRVGTSNQPGRPGQGGRQNVATAFRSLFQNSDVGSITRAVHDTVANNSTQGERAVPRYPGLKLGPKLGRTVAVDPSRGVDVNQAFAMMEAQVARNKIRADQNAQRFHIRRGKKRKILKSKRWRILFKKSFQATVARCMELKRQGW</sequence>
<dbReference type="Proteomes" id="UP000002035">
    <property type="component" value="Unassembled WGS sequence"/>
</dbReference>
<reference evidence="6" key="1">
    <citation type="journal article" date="2012" name="MBio">
        <title>Comparative genome analysis of Trichophyton rubrum and related dermatophytes reveals candidate genes involved in infection.</title>
        <authorList>
            <person name="Martinez D.A."/>
            <person name="Oliver B.G."/>
            <person name="Graeser Y."/>
            <person name="Goldberg J.M."/>
            <person name="Li W."/>
            <person name="Martinez-Rossi N.M."/>
            <person name="Monod M."/>
            <person name="Shelest E."/>
            <person name="Barton R.C."/>
            <person name="Birch E."/>
            <person name="Brakhage A.A."/>
            <person name="Chen Z."/>
            <person name="Gurr S.J."/>
            <person name="Heiman D."/>
            <person name="Heitman J."/>
            <person name="Kosti I."/>
            <person name="Rossi A."/>
            <person name="Saif S."/>
            <person name="Samalova M."/>
            <person name="Saunders C.W."/>
            <person name="Shea T."/>
            <person name="Summerbell R.C."/>
            <person name="Xu J."/>
            <person name="Young S."/>
            <person name="Zeng Q."/>
            <person name="Birren B.W."/>
            <person name="Cuomo C.A."/>
            <person name="White T.C."/>
        </authorList>
    </citation>
    <scope>NUCLEOTIDE SEQUENCE [LARGE SCALE GENOMIC DNA]</scope>
    <source>
        <strain evidence="6">ATCC MYA-4605 / CBS 113480</strain>
    </source>
</reference>
<organism evidence="5 6">
    <name type="scientific">Arthroderma otae (strain ATCC MYA-4605 / CBS 113480)</name>
    <name type="common">Microsporum canis</name>
    <dbReference type="NCBI Taxonomy" id="554155"/>
    <lineage>
        <taxon>Eukaryota</taxon>
        <taxon>Fungi</taxon>
        <taxon>Dikarya</taxon>
        <taxon>Ascomycota</taxon>
        <taxon>Pezizomycotina</taxon>
        <taxon>Eurotiomycetes</taxon>
        <taxon>Eurotiomycetidae</taxon>
        <taxon>Onygenales</taxon>
        <taxon>Arthrodermataceae</taxon>
        <taxon>Microsporum</taxon>
    </lineage>
</organism>
<evidence type="ECO:0000256" key="3">
    <source>
        <dbReference type="ARBA" id="ARBA00023274"/>
    </source>
</evidence>
<gene>
    <name evidence="5" type="ORF">MCYG_04573</name>
</gene>
<evidence type="ECO:0000256" key="1">
    <source>
        <dbReference type="ARBA" id="ARBA00006640"/>
    </source>
</evidence>
<dbReference type="InterPro" id="IPR052837">
    <property type="entry name" value="Mitoribosomal_bS21"/>
</dbReference>
<dbReference type="RefSeq" id="XP_002846836.1">
    <property type="nucleotide sequence ID" value="XM_002846790.1"/>
</dbReference>
<dbReference type="GO" id="GO:0003735">
    <property type="term" value="F:structural constituent of ribosome"/>
    <property type="evidence" value="ECO:0007669"/>
    <property type="project" value="InterPro"/>
</dbReference>
<protein>
    <recommendedName>
        <fullName evidence="7">Ribosomal protein S21</fullName>
    </recommendedName>
</protein>
<dbReference type="OrthoDB" id="2501249at2759"/>
<accession>C5FNQ1</accession>
<evidence type="ECO:0008006" key="7">
    <source>
        <dbReference type="Google" id="ProtNLM"/>
    </source>
</evidence>
<name>C5FNQ1_ARTOC</name>
<keyword evidence="3" id="KW-0687">Ribonucleoprotein</keyword>
<dbReference type="InterPro" id="IPR001911">
    <property type="entry name" value="Ribosomal_bS21"/>
</dbReference>
<evidence type="ECO:0000313" key="6">
    <source>
        <dbReference type="Proteomes" id="UP000002035"/>
    </source>
</evidence>
<dbReference type="GO" id="GO:0070124">
    <property type="term" value="P:mitochondrial translational initiation"/>
    <property type="evidence" value="ECO:0007669"/>
    <property type="project" value="TreeGrafter"/>
</dbReference>
<evidence type="ECO:0000256" key="2">
    <source>
        <dbReference type="ARBA" id="ARBA00022980"/>
    </source>
</evidence>
<evidence type="ECO:0000256" key="4">
    <source>
        <dbReference type="SAM" id="MobiDB-lite"/>
    </source>
</evidence>
<dbReference type="STRING" id="554155.C5FNQ1"/>
<dbReference type="GeneID" id="9229951"/>
<dbReference type="Pfam" id="PF01165">
    <property type="entry name" value="Ribosomal_S21"/>
    <property type="match status" value="1"/>
</dbReference>
<dbReference type="eggNOG" id="ENOG502SYGP">
    <property type="taxonomic scope" value="Eukaryota"/>
</dbReference>
<feature type="region of interest" description="Disordered" evidence="4">
    <location>
        <begin position="30"/>
        <end position="74"/>
    </location>
</feature>
<proteinExistence type="inferred from homology"/>
<dbReference type="AlphaFoldDB" id="C5FNQ1"/>
<evidence type="ECO:0000313" key="5">
    <source>
        <dbReference type="EMBL" id="EEQ31754.1"/>
    </source>
</evidence>
<dbReference type="PANTHER" id="PTHR41237:SF1">
    <property type="entry name" value="SMALL RIBOSOMAL SUBUNIT PROTEIN BS21M"/>
    <property type="match status" value="1"/>
</dbReference>
<dbReference type="HOGENOM" id="CLU_095733_0_0_1"/>
<dbReference type="EMBL" id="DS995704">
    <property type="protein sequence ID" value="EEQ31754.1"/>
    <property type="molecule type" value="Genomic_DNA"/>
</dbReference>
<comment type="similarity">
    <text evidence="1">Belongs to the bacterial ribosomal protein bS21 family.</text>
</comment>
<keyword evidence="2" id="KW-0689">Ribosomal protein</keyword>
<keyword evidence="6" id="KW-1185">Reference proteome</keyword>